<organism evidence="2 3">
    <name type="scientific">Micrococcus endophyticus</name>
    <dbReference type="NCBI Taxonomy" id="455343"/>
    <lineage>
        <taxon>Bacteria</taxon>
        <taxon>Bacillati</taxon>
        <taxon>Actinomycetota</taxon>
        <taxon>Actinomycetes</taxon>
        <taxon>Micrococcales</taxon>
        <taxon>Micrococcaceae</taxon>
        <taxon>Micrococcus</taxon>
    </lineage>
</organism>
<comment type="caution">
    <text evidence="2">The sequence shown here is derived from an EMBL/GenBank/DDBJ whole genome shotgun (WGS) entry which is preliminary data.</text>
</comment>
<feature type="region of interest" description="Disordered" evidence="1">
    <location>
        <begin position="1"/>
        <end position="29"/>
    </location>
</feature>
<protein>
    <submittedName>
        <fullName evidence="2">Uncharacterized protein</fullName>
    </submittedName>
</protein>
<dbReference type="RefSeq" id="WP_184172367.1">
    <property type="nucleotide sequence ID" value="NZ_JACHMW010000001.1"/>
</dbReference>
<gene>
    <name evidence="2" type="ORF">HDA33_001579</name>
</gene>
<dbReference type="EMBL" id="JACHMW010000001">
    <property type="protein sequence ID" value="MBB5849015.1"/>
    <property type="molecule type" value="Genomic_DNA"/>
</dbReference>
<sequence length="98" mass="10964">MEERRPHTLGTASNPTDPATTSEPESAPILPDAADLLEGVHVLIVAIQEPERVRYRRRFMYSLDAAEKAMNRAVMRGHRASIVLARINEAETVRGWEA</sequence>
<reference evidence="2 3" key="1">
    <citation type="submission" date="2020-08" db="EMBL/GenBank/DDBJ databases">
        <title>Sequencing the genomes of 1000 actinobacteria strains.</title>
        <authorList>
            <person name="Klenk H.-P."/>
        </authorList>
    </citation>
    <scope>NUCLEOTIDE SEQUENCE [LARGE SCALE GENOMIC DNA]</scope>
    <source>
        <strain evidence="2 3">DSM 17945</strain>
    </source>
</reference>
<keyword evidence="3" id="KW-1185">Reference proteome</keyword>
<evidence type="ECO:0000313" key="3">
    <source>
        <dbReference type="Proteomes" id="UP000567246"/>
    </source>
</evidence>
<dbReference type="AlphaFoldDB" id="A0A7W9N0G3"/>
<evidence type="ECO:0000256" key="1">
    <source>
        <dbReference type="SAM" id="MobiDB-lite"/>
    </source>
</evidence>
<accession>A0A7W9N0G3</accession>
<name>A0A7W9N0G3_9MICC</name>
<dbReference type="Proteomes" id="UP000567246">
    <property type="component" value="Unassembled WGS sequence"/>
</dbReference>
<feature type="compositionally biased region" description="Polar residues" evidence="1">
    <location>
        <begin position="10"/>
        <end position="24"/>
    </location>
</feature>
<evidence type="ECO:0000313" key="2">
    <source>
        <dbReference type="EMBL" id="MBB5849015.1"/>
    </source>
</evidence>
<proteinExistence type="predicted"/>